<dbReference type="OrthoDB" id="428747at2759"/>
<organism evidence="2 3">
    <name type="scientific">Symbiodinium microadriaticum</name>
    <name type="common">Dinoflagellate</name>
    <name type="synonym">Zooxanthella microadriatica</name>
    <dbReference type="NCBI Taxonomy" id="2951"/>
    <lineage>
        <taxon>Eukaryota</taxon>
        <taxon>Sar</taxon>
        <taxon>Alveolata</taxon>
        <taxon>Dinophyceae</taxon>
        <taxon>Suessiales</taxon>
        <taxon>Symbiodiniaceae</taxon>
        <taxon>Symbiodinium</taxon>
    </lineage>
</organism>
<protein>
    <recommendedName>
        <fullName evidence="4">J domain-containing protein</fullName>
    </recommendedName>
</protein>
<dbReference type="Proteomes" id="UP000186817">
    <property type="component" value="Unassembled WGS sequence"/>
</dbReference>
<keyword evidence="1" id="KW-1133">Transmembrane helix</keyword>
<dbReference type="EMBL" id="LSRX01000328">
    <property type="protein sequence ID" value="OLQ00417.1"/>
    <property type="molecule type" value="Genomic_DNA"/>
</dbReference>
<feature type="transmembrane region" description="Helical" evidence="1">
    <location>
        <begin position="21"/>
        <end position="40"/>
    </location>
</feature>
<dbReference type="AlphaFoldDB" id="A0A1Q9DZ44"/>
<evidence type="ECO:0000313" key="2">
    <source>
        <dbReference type="EMBL" id="OLQ00417.1"/>
    </source>
</evidence>
<evidence type="ECO:0000256" key="1">
    <source>
        <dbReference type="SAM" id="Phobius"/>
    </source>
</evidence>
<proteinExistence type="predicted"/>
<comment type="caution">
    <text evidence="2">The sequence shown here is derived from an EMBL/GenBank/DDBJ whole genome shotgun (WGS) entry which is preliminary data.</text>
</comment>
<keyword evidence="1" id="KW-0812">Transmembrane</keyword>
<evidence type="ECO:0000313" key="3">
    <source>
        <dbReference type="Proteomes" id="UP000186817"/>
    </source>
</evidence>
<keyword evidence="1" id="KW-0472">Membrane</keyword>
<gene>
    <name evidence="2" type="ORF">AK812_SmicGene16923</name>
</gene>
<evidence type="ECO:0008006" key="4">
    <source>
        <dbReference type="Google" id="ProtNLM"/>
    </source>
</evidence>
<accession>A0A1Q9DZ44</accession>
<keyword evidence="3" id="KW-1185">Reference proteome</keyword>
<name>A0A1Q9DZ44_SYMMI</name>
<reference evidence="2 3" key="1">
    <citation type="submission" date="2016-02" db="EMBL/GenBank/DDBJ databases">
        <title>Genome analysis of coral dinoflagellate symbionts highlights evolutionary adaptations to a symbiotic lifestyle.</title>
        <authorList>
            <person name="Aranda M."/>
            <person name="Li Y."/>
            <person name="Liew Y.J."/>
            <person name="Baumgarten S."/>
            <person name="Simakov O."/>
            <person name="Wilson M."/>
            <person name="Piel J."/>
            <person name="Ashoor H."/>
            <person name="Bougouffa S."/>
            <person name="Bajic V.B."/>
            <person name="Ryu T."/>
            <person name="Ravasi T."/>
            <person name="Bayer T."/>
            <person name="Micklem G."/>
            <person name="Kim H."/>
            <person name="Bhak J."/>
            <person name="Lajeunesse T.C."/>
            <person name="Voolstra C.R."/>
        </authorList>
    </citation>
    <scope>NUCLEOTIDE SEQUENCE [LARGE SCALE GENOMIC DNA]</scope>
    <source>
        <strain evidence="2 3">CCMP2467</strain>
    </source>
</reference>
<sequence>MMMSASSGKFSLMRPRTGNDATGLGNIIIIIIPIIIIPIINKDDSDSIRRHYLRSMGIDEIQFSHPQDPQSQVLVTSRCPRNDVRAPEGIYDFWSELVSAQELGDALRREGLRAHPDSGGSLLQFRAVLNAYSVLMQCQPAMGCSLVEGQRSPSRPRKHPAKRRLVVASSKAPKLSKLQLCLSRLESALRSVPAEERREALDRLKPPVRAALYRHMQAGHSRRGPSPAHCHTQGRTRWKDRCYASHLERVQRDTGIYYRVRQGLGPVEARTQYVLSLEKSLDMLVALTRIQASVHAKLAAVCMEDVEQFVGAFESAWLSLTTKPEMHLSFRAVLHCSMRLEGPYTKLRNALHHRLHLLGAAGRGWPFLREALTEMRRSPNKRRLRTLSVTEAAASVDGAYAKRLKARLERASKATELRLEIASKASMAALRRQVLAAYLERLPKVPMSELCPGLLRA</sequence>